<keyword evidence="2" id="KW-0813">Transport</keyword>
<dbReference type="InterPro" id="IPR036721">
    <property type="entry name" value="RCK_C_sf"/>
</dbReference>
<dbReference type="RefSeq" id="WP_330161893.1">
    <property type="nucleotide sequence ID" value="NZ_BAAAJA010000032.1"/>
</dbReference>
<dbReference type="PANTHER" id="PTHR43833:SF8">
    <property type="entry name" value="TRK SYSTEM POTASSIUM UPTAKE PROTEIN TRKA"/>
    <property type="match status" value="1"/>
</dbReference>
<dbReference type="InterPro" id="IPR003148">
    <property type="entry name" value="RCK_N"/>
</dbReference>
<evidence type="ECO:0000256" key="2">
    <source>
        <dbReference type="ARBA" id="ARBA00022538"/>
    </source>
</evidence>
<dbReference type="SUPFAM" id="SSF116726">
    <property type="entry name" value="TrkA C-terminal domain-like"/>
    <property type="match status" value="1"/>
</dbReference>
<keyword evidence="4" id="KW-0520">NAD</keyword>
<evidence type="ECO:0000313" key="8">
    <source>
        <dbReference type="EMBL" id="MEE2055101.1"/>
    </source>
</evidence>
<evidence type="ECO:0000256" key="4">
    <source>
        <dbReference type="ARBA" id="ARBA00023027"/>
    </source>
</evidence>
<evidence type="ECO:0000259" key="7">
    <source>
        <dbReference type="PROSITE" id="PS51202"/>
    </source>
</evidence>
<protein>
    <recommendedName>
        <fullName evidence="1">Trk system potassium uptake protein TrkA</fullName>
    </recommendedName>
</protein>
<accession>A0ABU7L0L5</accession>
<dbReference type="PROSITE" id="PS51202">
    <property type="entry name" value="RCK_C"/>
    <property type="match status" value="1"/>
</dbReference>
<dbReference type="InterPro" id="IPR036291">
    <property type="entry name" value="NAD(P)-bd_dom_sf"/>
</dbReference>
<evidence type="ECO:0000256" key="1">
    <source>
        <dbReference type="ARBA" id="ARBA00017378"/>
    </source>
</evidence>
<dbReference type="PROSITE" id="PS51201">
    <property type="entry name" value="RCK_N"/>
    <property type="match status" value="1"/>
</dbReference>
<dbReference type="Gene3D" id="3.40.50.720">
    <property type="entry name" value="NAD(P)-binding Rossmann-like Domain"/>
    <property type="match status" value="1"/>
</dbReference>
<reference evidence="8 9" key="1">
    <citation type="submission" date="2023-07" db="EMBL/GenBank/DDBJ databases">
        <authorList>
            <person name="Girao M."/>
            <person name="Carvalho M.F."/>
        </authorList>
    </citation>
    <scope>NUCLEOTIDE SEQUENCE [LARGE SCALE GENOMIC DNA]</scope>
    <source>
        <strain evidence="8 9">66/93</strain>
    </source>
</reference>
<organism evidence="8 9">
    <name type="scientific">Nocardiopsis tropica</name>
    <dbReference type="NCBI Taxonomy" id="109330"/>
    <lineage>
        <taxon>Bacteria</taxon>
        <taxon>Bacillati</taxon>
        <taxon>Actinomycetota</taxon>
        <taxon>Actinomycetes</taxon>
        <taxon>Streptosporangiales</taxon>
        <taxon>Nocardiopsidaceae</taxon>
        <taxon>Nocardiopsis</taxon>
    </lineage>
</organism>
<sequence length="231" mass="24827">MHIVIMGCGRVGSTLAHTLVDLGHTVAVIDQDPEAFRRLRGSVSKHAVRGVGHDREVLMSAGIDRAGAFAAVSNGDNSNIIAARVAREAFGVENVVARIYDPRRAEVYQRLGIPTVATVRWTADAFLRRMVPGDDRLTAGPEWQDASGTLAMNEAPLPKGWAGARVGELEEAAPLRVVYLVRRGRIVLAGSDVRLEEDDVLHVVGHGREPDSLPERPDGPPRGPGDETGRG</sequence>
<dbReference type="Proteomes" id="UP001348641">
    <property type="component" value="Unassembled WGS sequence"/>
</dbReference>
<feature type="compositionally biased region" description="Basic and acidic residues" evidence="5">
    <location>
        <begin position="206"/>
        <end position="231"/>
    </location>
</feature>
<evidence type="ECO:0000313" key="9">
    <source>
        <dbReference type="Proteomes" id="UP001348641"/>
    </source>
</evidence>
<evidence type="ECO:0000259" key="6">
    <source>
        <dbReference type="PROSITE" id="PS51201"/>
    </source>
</evidence>
<feature type="region of interest" description="Disordered" evidence="5">
    <location>
        <begin position="205"/>
        <end position="231"/>
    </location>
</feature>
<feature type="domain" description="RCK C-terminal" evidence="7">
    <location>
        <begin position="140"/>
        <end position="219"/>
    </location>
</feature>
<dbReference type="PRINTS" id="PR00335">
    <property type="entry name" value="KUPTAKETRKA"/>
</dbReference>
<keyword evidence="2" id="KW-0406">Ion transport</keyword>
<feature type="domain" description="RCK N-terminal" evidence="6">
    <location>
        <begin position="1"/>
        <end position="118"/>
    </location>
</feature>
<keyword evidence="3" id="KW-0630">Potassium</keyword>
<dbReference type="Pfam" id="PF02254">
    <property type="entry name" value="TrkA_N"/>
    <property type="match status" value="1"/>
</dbReference>
<dbReference type="SUPFAM" id="SSF51735">
    <property type="entry name" value="NAD(P)-binding Rossmann-fold domains"/>
    <property type="match status" value="1"/>
</dbReference>
<comment type="caution">
    <text evidence="8">The sequence shown here is derived from an EMBL/GenBank/DDBJ whole genome shotgun (WGS) entry which is preliminary data.</text>
</comment>
<evidence type="ECO:0000256" key="3">
    <source>
        <dbReference type="ARBA" id="ARBA00022958"/>
    </source>
</evidence>
<dbReference type="InterPro" id="IPR050721">
    <property type="entry name" value="Trk_Ktr_HKT_K-transport"/>
</dbReference>
<proteinExistence type="predicted"/>
<dbReference type="EMBL" id="JAUUCC010000149">
    <property type="protein sequence ID" value="MEE2055101.1"/>
    <property type="molecule type" value="Genomic_DNA"/>
</dbReference>
<name>A0ABU7L0L5_9ACTN</name>
<keyword evidence="2" id="KW-0633">Potassium transport</keyword>
<evidence type="ECO:0000256" key="5">
    <source>
        <dbReference type="SAM" id="MobiDB-lite"/>
    </source>
</evidence>
<dbReference type="PANTHER" id="PTHR43833">
    <property type="entry name" value="POTASSIUM CHANNEL PROTEIN 2-RELATED-RELATED"/>
    <property type="match status" value="1"/>
</dbReference>
<gene>
    <name evidence="8" type="ORF">Q8A49_31845</name>
</gene>
<dbReference type="InterPro" id="IPR006036">
    <property type="entry name" value="K_uptake_TrkA"/>
</dbReference>
<dbReference type="InterPro" id="IPR006037">
    <property type="entry name" value="RCK_C"/>
</dbReference>